<dbReference type="Proteomes" id="UP000694620">
    <property type="component" value="Chromosome 5"/>
</dbReference>
<feature type="domain" description="C-type lectin" evidence="1">
    <location>
        <begin position="44"/>
        <end position="154"/>
    </location>
</feature>
<keyword evidence="3" id="KW-1185">Reference proteome</keyword>
<dbReference type="SMART" id="SM00034">
    <property type="entry name" value="CLECT"/>
    <property type="match status" value="1"/>
</dbReference>
<dbReference type="InterPro" id="IPR016187">
    <property type="entry name" value="CTDL_fold"/>
</dbReference>
<dbReference type="InterPro" id="IPR050111">
    <property type="entry name" value="C-type_lectin/snaclec_domain"/>
</dbReference>
<dbReference type="Ensembl" id="ENSECRT00000019512.1">
    <property type="protein sequence ID" value="ENSECRP00000019119.1"/>
    <property type="gene ID" value="ENSECRG00000012743.1"/>
</dbReference>
<dbReference type="GeneTree" id="ENSGT00990000206175"/>
<reference evidence="2" key="2">
    <citation type="submission" date="2025-08" db="UniProtKB">
        <authorList>
            <consortium name="Ensembl"/>
        </authorList>
    </citation>
    <scope>IDENTIFICATION</scope>
</reference>
<dbReference type="PANTHER" id="PTHR22803">
    <property type="entry name" value="MANNOSE, PHOSPHOLIPASE, LECTIN RECEPTOR RELATED"/>
    <property type="match status" value="1"/>
</dbReference>
<dbReference type="Gene3D" id="3.10.100.10">
    <property type="entry name" value="Mannose-Binding Protein A, subunit A"/>
    <property type="match status" value="1"/>
</dbReference>
<dbReference type="PROSITE" id="PS50041">
    <property type="entry name" value="C_TYPE_LECTIN_2"/>
    <property type="match status" value="1"/>
</dbReference>
<dbReference type="InterPro" id="IPR016186">
    <property type="entry name" value="C-type_lectin-like/link_sf"/>
</dbReference>
<dbReference type="AlphaFoldDB" id="A0A8C4SM10"/>
<accession>A0A8C4SM10</accession>
<proteinExistence type="predicted"/>
<protein>
    <recommendedName>
        <fullName evidence="1">C-type lectin domain-containing protein</fullName>
    </recommendedName>
</protein>
<reference evidence="2" key="1">
    <citation type="submission" date="2021-06" db="EMBL/GenBank/DDBJ databases">
        <authorList>
            <consortium name="Wellcome Sanger Institute Data Sharing"/>
        </authorList>
    </citation>
    <scope>NUCLEOTIDE SEQUENCE [LARGE SCALE GENOMIC DNA]</scope>
</reference>
<evidence type="ECO:0000313" key="3">
    <source>
        <dbReference type="Proteomes" id="UP000694620"/>
    </source>
</evidence>
<name>A0A8C4SM10_ERPCA</name>
<dbReference type="SUPFAM" id="SSF56436">
    <property type="entry name" value="C-type lectin-like"/>
    <property type="match status" value="1"/>
</dbReference>
<organism evidence="2 3">
    <name type="scientific">Erpetoichthys calabaricus</name>
    <name type="common">Rope fish</name>
    <name type="synonym">Calamoichthys calabaricus</name>
    <dbReference type="NCBI Taxonomy" id="27687"/>
    <lineage>
        <taxon>Eukaryota</taxon>
        <taxon>Metazoa</taxon>
        <taxon>Chordata</taxon>
        <taxon>Craniata</taxon>
        <taxon>Vertebrata</taxon>
        <taxon>Euteleostomi</taxon>
        <taxon>Actinopterygii</taxon>
        <taxon>Polypteriformes</taxon>
        <taxon>Polypteridae</taxon>
        <taxon>Erpetoichthys</taxon>
    </lineage>
</organism>
<evidence type="ECO:0000313" key="2">
    <source>
        <dbReference type="Ensembl" id="ENSECRP00000019119.1"/>
    </source>
</evidence>
<dbReference type="Pfam" id="PF00059">
    <property type="entry name" value="Lectin_C"/>
    <property type="match status" value="1"/>
</dbReference>
<evidence type="ECO:0000259" key="1">
    <source>
        <dbReference type="PROSITE" id="PS50041"/>
    </source>
</evidence>
<dbReference type="InterPro" id="IPR001304">
    <property type="entry name" value="C-type_lectin-like"/>
</dbReference>
<sequence>MRCQPIAVNIYMHTNISPLQTSLLVNSPKTDVFGMCAGPDWYEFGDSCYKPFSNKKTWMAALKECRSIGADLVSILSLTEQTENQITITGSMKTVWKCFNRYGSQQCYQWSDNSPVSYTNWGPNEPNNHLGRENCVEMGITANGSSYWNDLNCDGGAPSSAITSGIERPWFKSRFESCPCEYSFDVCKA</sequence>
<reference evidence="2" key="3">
    <citation type="submission" date="2025-09" db="UniProtKB">
        <authorList>
            <consortium name="Ensembl"/>
        </authorList>
    </citation>
    <scope>IDENTIFICATION</scope>
</reference>